<evidence type="ECO:0000259" key="7">
    <source>
        <dbReference type="PROSITE" id="PS50850"/>
    </source>
</evidence>
<evidence type="ECO:0000313" key="8">
    <source>
        <dbReference type="EMBL" id="SVB80892.1"/>
    </source>
</evidence>
<feature type="transmembrane region" description="Helical" evidence="6">
    <location>
        <begin position="126"/>
        <end position="148"/>
    </location>
</feature>
<reference evidence="8" key="1">
    <citation type="submission" date="2018-05" db="EMBL/GenBank/DDBJ databases">
        <authorList>
            <person name="Lanie J.A."/>
            <person name="Ng W.-L."/>
            <person name="Kazmierczak K.M."/>
            <person name="Andrzejewski T.M."/>
            <person name="Davidsen T.M."/>
            <person name="Wayne K.J."/>
            <person name="Tettelin H."/>
            <person name="Glass J.I."/>
            <person name="Rusch D."/>
            <person name="Podicherti R."/>
            <person name="Tsui H.-C.T."/>
            <person name="Winkler M.E."/>
        </authorList>
    </citation>
    <scope>NUCLEOTIDE SEQUENCE</scope>
</reference>
<feature type="transmembrane region" description="Helical" evidence="6">
    <location>
        <begin position="36"/>
        <end position="54"/>
    </location>
</feature>
<gene>
    <name evidence="8" type="ORF">METZ01_LOCUS233746</name>
</gene>
<dbReference type="EMBL" id="UINC01058530">
    <property type="protein sequence ID" value="SVB80892.1"/>
    <property type="molecule type" value="Genomic_DNA"/>
</dbReference>
<feature type="transmembrane region" description="Helical" evidence="6">
    <location>
        <begin position="367"/>
        <end position="387"/>
    </location>
</feature>
<keyword evidence="3 6" id="KW-0812">Transmembrane</keyword>
<feature type="transmembrane region" description="Helical" evidence="6">
    <location>
        <begin position="212"/>
        <end position="235"/>
    </location>
</feature>
<feature type="transmembrane region" description="Helical" evidence="6">
    <location>
        <begin position="95"/>
        <end position="114"/>
    </location>
</feature>
<evidence type="ECO:0000256" key="5">
    <source>
        <dbReference type="ARBA" id="ARBA00023136"/>
    </source>
</evidence>
<feature type="domain" description="Major facilitator superfamily (MFS) profile" evidence="7">
    <location>
        <begin position="1"/>
        <end position="389"/>
    </location>
</feature>
<protein>
    <recommendedName>
        <fullName evidence="7">Major facilitator superfamily (MFS) profile domain-containing protein</fullName>
    </recommendedName>
</protein>
<evidence type="ECO:0000256" key="6">
    <source>
        <dbReference type="SAM" id="Phobius"/>
    </source>
</evidence>
<keyword evidence="5 6" id="KW-0472">Membrane</keyword>
<keyword evidence="4 6" id="KW-1133">Transmembrane helix</keyword>
<evidence type="ECO:0000256" key="2">
    <source>
        <dbReference type="ARBA" id="ARBA00022448"/>
    </source>
</evidence>
<dbReference type="PROSITE" id="PS50850">
    <property type="entry name" value="MFS"/>
    <property type="match status" value="1"/>
</dbReference>
<dbReference type="PANTHER" id="PTHR23504">
    <property type="entry name" value="MAJOR FACILITATOR SUPERFAMILY DOMAIN-CONTAINING PROTEIN 10"/>
    <property type="match status" value="1"/>
</dbReference>
<dbReference type="Gene3D" id="1.20.1250.20">
    <property type="entry name" value="MFS general substrate transporter like domains"/>
    <property type="match status" value="1"/>
</dbReference>
<keyword evidence="2" id="KW-0813">Transport</keyword>
<sequence>MLILFAIVFINLVGFGIIIPLLPFYGEHFDASPDQVTLLMASYSFAQFFSAPLWGRLSDKHGRRPILLISLAGTALGYVWLASAPDLGSLYLARAWGGIMAGSISCAFASMADITSENDRAKGMGLIGAAFGLGFIAGPAIGGILAGSDIANTNFILPSLVAAGFSGLALMFATIFLKESLTLELRSDISSQTSTERWTRLNLTISRPEVRITLILTFMAVFVFAALEATFAMWTERTFGWGVAQNGYIFAYTGVLSAIVQGTIVGPMSKKWGEPALIQQGFVALFIGLVMIPFSDTLEFLLVAMAIVTYGFSLASPALSSRLSLQVSKNDQGTILGIGRSASTLARAMGPIGSGYIFAFLGKDWPFFVGALLMFLVLAVSVSAKYFGTKGG</sequence>
<name>A0A382H150_9ZZZZ</name>
<evidence type="ECO:0000256" key="4">
    <source>
        <dbReference type="ARBA" id="ARBA00022989"/>
    </source>
</evidence>
<dbReference type="InterPro" id="IPR036259">
    <property type="entry name" value="MFS_trans_sf"/>
</dbReference>
<organism evidence="8">
    <name type="scientific">marine metagenome</name>
    <dbReference type="NCBI Taxonomy" id="408172"/>
    <lineage>
        <taxon>unclassified sequences</taxon>
        <taxon>metagenomes</taxon>
        <taxon>ecological metagenomes</taxon>
    </lineage>
</organism>
<dbReference type="InterPro" id="IPR020846">
    <property type="entry name" value="MFS_dom"/>
</dbReference>
<accession>A0A382H150</accession>
<feature type="transmembrane region" description="Helical" evidence="6">
    <location>
        <begin position="277"/>
        <end position="294"/>
    </location>
</feature>
<dbReference type="PANTHER" id="PTHR23504:SF15">
    <property type="entry name" value="MAJOR FACILITATOR SUPERFAMILY (MFS) PROFILE DOMAIN-CONTAINING PROTEIN"/>
    <property type="match status" value="1"/>
</dbReference>
<proteinExistence type="predicted"/>
<feature type="transmembrane region" description="Helical" evidence="6">
    <location>
        <begin position="5"/>
        <end position="24"/>
    </location>
</feature>
<feature type="transmembrane region" description="Helical" evidence="6">
    <location>
        <begin position="154"/>
        <end position="177"/>
    </location>
</feature>
<dbReference type="InterPro" id="IPR001958">
    <property type="entry name" value="Tet-R_TetA/multi-R_MdtG-like"/>
</dbReference>
<dbReference type="SUPFAM" id="SSF103473">
    <property type="entry name" value="MFS general substrate transporter"/>
    <property type="match status" value="1"/>
</dbReference>
<comment type="subcellular location">
    <subcellularLocation>
        <location evidence="1">Membrane</location>
        <topology evidence="1">Multi-pass membrane protein</topology>
    </subcellularLocation>
</comment>
<feature type="transmembrane region" description="Helical" evidence="6">
    <location>
        <begin position="66"/>
        <end position="83"/>
    </location>
</feature>
<dbReference type="InterPro" id="IPR011701">
    <property type="entry name" value="MFS"/>
</dbReference>
<dbReference type="GO" id="GO:0016020">
    <property type="term" value="C:membrane"/>
    <property type="evidence" value="ECO:0007669"/>
    <property type="project" value="UniProtKB-SubCell"/>
</dbReference>
<dbReference type="CDD" id="cd17330">
    <property type="entry name" value="MFS_SLC46_TetA_like"/>
    <property type="match status" value="1"/>
</dbReference>
<dbReference type="Pfam" id="PF07690">
    <property type="entry name" value="MFS_1"/>
    <property type="match status" value="1"/>
</dbReference>
<evidence type="ECO:0000256" key="3">
    <source>
        <dbReference type="ARBA" id="ARBA00022692"/>
    </source>
</evidence>
<evidence type="ECO:0000256" key="1">
    <source>
        <dbReference type="ARBA" id="ARBA00004141"/>
    </source>
</evidence>
<feature type="transmembrane region" description="Helical" evidence="6">
    <location>
        <begin position="247"/>
        <end position="265"/>
    </location>
</feature>
<dbReference type="GO" id="GO:0022857">
    <property type="term" value="F:transmembrane transporter activity"/>
    <property type="evidence" value="ECO:0007669"/>
    <property type="project" value="InterPro"/>
</dbReference>
<dbReference type="AlphaFoldDB" id="A0A382H150"/>
<dbReference type="PRINTS" id="PR01035">
    <property type="entry name" value="TCRTETA"/>
</dbReference>